<evidence type="ECO:0000256" key="9">
    <source>
        <dbReference type="SAM" id="MobiDB-lite"/>
    </source>
</evidence>
<keyword evidence="3" id="KW-0678">Repressor</keyword>
<gene>
    <name evidence="11" type="primary">flgM</name>
    <name evidence="11" type="ORF">QC818_06695</name>
</gene>
<evidence type="ECO:0000256" key="6">
    <source>
        <dbReference type="ARBA" id="ARBA00023163"/>
    </source>
</evidence>
<dbReference type="EMBL" id="JARWAK010000004">
    <property type="protein sequence ID" value="MDR5866472.1"/>
    <property type="molecule type" value="Genomic_DNA"/>
</dbReference>
<dbReference type="InterPro" id="IPR035890">
    <property type="entry name" value="Anti-sigma-28_factor_FlgM_sf"/>
</dbReference>
<evidence type="ECO:0000256" key="4">
    <source>
        <dbReference type="ARBA" id="ARBA00022795"/>
    </source>
</evidence>
<accession>A0ABU1G1W6</accession>
<keyword evidence="11" id="KW-0969">Cilium</keyword>
<evidence type="ECO:0000259" key="10">
    <source>
        <dbReference type="Pfam" id="PF04316"/>
    </source>
</evidence>
<evidence type="ECO:0000256" key="5">
    <source>
        <dbReference type="ARBA" id="ARBA00023015"/>
    </source>
</evidence>
<reference evidence="11 12" key="1">
    <citation type="submission" date="2023-04" db="EMBL/GenBank/DDBJ databases">
        <title>A long-awaited taxogenomic arrangement of the family Halomonadaceae.</title>
        <authorList>
            <person name="De La Haba R."/>
            <person name="Chuvochina M."/>
            <person name="Wittouck S."/>
            <person name="Arahal D.R."/>
            <person name="Sanchez-Porro C."/>
            <person name="Hugenholtz P."/>
            <person name="Ventosa A."/>
        </authorList>
    </citation>
    <scope>NUCLEOTIDE SEQUENCE [LARGE SCALE GENOMIC DNA]</scope>
    <source>
        <strain evidence="11 12">DSM 23530</strain>
    </source>
</reference>
<dbReference type="NCBIfam" id="TIGR03824">
    <property type="entry name" value="FlgM_jcvi"/>
    <property type="match status" value="1"/>
</dbReference>
<feature type="region of interest" description="Disordered" evidence="9">
    <location>
        <begin position="1"/>
        <end position="56"/>
    </location>
</feature>
<keyword evidence="11" id="KW-0966">Cell projection</keyword>
<name>A0ABU1G1W6_9GAMM</name>
<keyword evidence="12" id="KW-1185">Reference proteome</keyword>
<evidence type="ECO:0000256" key="8">
    <source>
        <dbReference type="ARBA" id="ARBA00030117"/>
    </source>
</evidence>
<feature type="domain" description="Anti-sigma-28 factor FlgM C-terminal" evidence="10">
    <location>
        <begin position="40"/>
        <end position="82"/>
    </location>
</feature>
<evidence type="ECO:0000256" key="3">
    <source>
        <dbReference type="ARBA" id="ARBA00022491"/>
    </source>
</evidence>
<dbReference type="InterPro" id="IPR031316">
    <property type="entry name" value="FlgM_C"/>
</dbReference>
<evidence type="ECO:0000256" key="1">
    <source>
        <dbReference type="ARBA" id="ARBA00005322"/>
    </source>
</evidence>
<keyword evidence="6" id="KW-0804">Transcription</keyword>
<dbReference type="Proteomes" id="UP001264519">
    <property type="component" value="Unassembled WGS sequence"/>
</dbReference>
<comment type="function">
    <text evidence="7">Responsible for the coupling of flagellin expression to flagellar assembly by preventing expression of the flagellin genes when a component of the middle class of proteins is defective. It negatively regulates flagellar genes by inhibiting the activity of FliA by directly binding to FliA.</text>
</comment>
<evidence type="ECO:0000256" key="2">
    <source>
        <dbReference type="ARBA" id="ARBA00017823"/>
    </source>
</evidence>
<evidence type="ECO:0000313" key="11">
    <source>
        <dbReference type="EMBL" id="MDR5866472.1"/>
    </source>
</evidence>
<evidence type="ECO:0000256" key="7">
    <source>
        <dbReference type="ARBA" id="ARBA00024739"/>
    </source>
</evidence>
<dbReference type="Pfam" id="PF04316">
    <property type="entry name" value="FlgM"/>
    <property type="match status" value="1"/>
</dbReference>
<dbReference type="RefSeq" id="WP_309652073.1">
    <property type="nucleotide sequence ID" value="NZ_JARWAK010000004.1"/>
</dbReference>
<sequence>MKVDNHHPLRPGQIEPRDPARQPQGASSPADEGAESATQTHLRHSAADASQDIDTARVDEIREAIRDGRLELDPERIADGLLASVQDLLGQRSEGS</sequence>
<protein>
    <recommendedName>
        <fullName evidence="2">Negative regulator of flagellin synthesis</fullName>
    </recommendedName>
    <alternativeName>
        <fullName evidence="8">Anti-sigma-28 factor</fullName>
    </alternativeName>
</protein>
<dbReference type="SUPFAM" id="SSF101498">
    <property type="entry name" value="Anti-sigma factor FlgM"/>
    <property type="match status" value="1"/>
</dbReference>
<keyword evidence="11" id="KW-0282">Flagellum</keyword>
<organism evidence="11 12">
    <name type="scientific">Halomonas koreensis</name>
    <dbReference type="NCBI Taxonomy" id="245385"/>
    <lineage>
        <taxon>Bacteria</taxon>
        <taxon>Pseudomonadati</taxon>
        <taxon>Pseudomonadota</taxon>
        <taxon>Gammaproteobacteria</taxon>
        <taxon>Oceanospirillales</taxon>
        <taxon>Halomonadaceae</taxon>
        <taxon>Halomonas</taxon>
    </lineage>
</organism>
<keyword evidence="4" id="KW-1005">Bacterial flagellum biogenesis</keyword>
<dbReference type="InterPro" id="IPR007412">
    <property type="entry name" value="FlgM"/>
</dbReference>
<evidence type="ECO:0000313" key="12">
    <source>
        <dbReference type="Proteomes" id="UP001264519"/>
    </source>
</evidence>
<comment type="similarity">
    <text evidence="1">Belongs to the FlgM family.</text>
</comment>
<proteinExistence type="inferred from homology"/>
<comment type="caution">
    <text evidence="11">The sequence shown here is derived from an EMBL/GenBank/DDBJ whole genome shotgun (WGS) entry which is preliminary data.</text>
</comment>
<keyword evidence="5" id="KW-0805">Transcription regulation</keyword>